<gene>
    <name evidence="1" type="ORF">DPEC_G00210450</name>
</gene>
<name>A0ACC2G5E2_DALPE</name>
<protein>
    <submittedName>
        <fullName evidence="1">Uncharacterized protein</fullName>
    </submittedName>
</protein>
<accession>A0ACC2G5E2</accession>
<dbReference type="EMBL" id="CM055744">
    <property type="protein sequence ID" value="KAJ7998964.1"/>
    <property type="molecule type" value="Genomic_DNA"/>
</dbReference>
<organism evidence="1 2">
    <name type="scientific">Dallia pectoralis</name>
    <name type="common">Alaska blackfish</name>
    <dbReference type="NCBI Taxonomy" id="75939"/>
    <lineage>
        <taxon>Eukaryota</taxon>
        <taxon>Metazoa</taxon>
        <taxon>Chordata</taxon>
        <taxon>Craniata</taxon>
        <taxon>Vertebrata</taxon>
        <taxon>Euteleostomi</taxon>
        <taxon>Actinopterygii</taxon>
        <taxon>Neopterygii</taxon>
        <taxon>Teleostei</taxon>
        <taxon>Protacanthopterygii</taxon>
        <taxon>Esociformes</taxon>
        <taxon>Umbridae</taxon>
        <taxon>Dallia</taxon>
    </lineage>
</organism>
<evidence type="ECO:0000313" key="2">
    <source>
        <dbReference type="Proteomes" id="UP001157502"/>
    </source>
</evidence>
<comment type="caution">
    <text evidence="1">The sequence shown here is derived from an EMBL/GenBank/DDBJ whole genome shotgun (WGS) entry which is preliminary data.</text>
</comment>
<reference evidence="1" key="1">
    <citation type="submission" date="2021-05" db="EMBL/GenBank/DDBJ databases">
        <authorList>
            <person name="Pan Q."/>
            <person name="Jouanno E."/>
            <person name="Zahm M."/>
            <person name="Klopp C."/>
            <person name="Cabau C."/>
            <person name="Louis A."/>
            <person name="Berthelot C."/>
            <person name="Parey E."/>
            <person name="Roest Crollius H."/>
            <person name="Montfort J."/>
            <person name="Robinson-Rechavi M."/>
            <person name="Bouchez O."/>
            <person name="Lampietro C."/>
            <person name="Lopez Roques C."/>
            <person name="Donnadieu C."/>
            <person name="Postlethwait J."/>
            <person name="Bobe J."/>
            <person name="Dillon D."/>
            <person name="Chandos A."/>
            <person name="von Hippel F."/>
            <person name="Guiguen Y."/>
        </authorList>
    </citation>
    <scope>NUCLEOTIDE SEQUENCE</scope>
    <source>
        <strain evidence="1">YG-Jan2019</strain>
    </source>
</reference>
<dbReference type="Proteomes" id="UP001157502">
    <property type="component" value="Chromosome 17"/>
</dbReference>
<evidence type="ECO:0000313" key="1">
    <source>
        <dbReference type="EMBL" id="KAJ7998964.1"/>
    </source>
</evidence>
<keyword evidence="2" id="KW-1185">Reference proteome</keyword>
<sequence>MDCAKMYRGATVGVWALIVTRRILSARPESRGMEREWECPLNRRNVSSGEIRAKLRTSFPVIDHLPVAPHCKTIRSGEACEFIRKGTI</sequence>
<proteinExistence type="predicted"/>